<dbReference type="EMBL" id="PYBJ01000008">
    <property type="protein sequence ID" value="PSM42725.1"/>
    <property type="molecule type" value="Genomic_DNA"/>
</dbReference>
<organism evidence="2 3">
    <name type="scientific">Streptomyces dioscori</name>
    <dbReference type="NCBI Taxonomy" id="2109333"/>
    <lineage>
        <taxon>Bacteria</taxon>
        <taxon>Bacillati</taxon>
        <taxon>Actinomycetota</taxon>
        <taxon>Actinomycetes</taxon>
        <taxon>Kitasatosporales</taxon>
        <taxon>Streptomycetaceae</taxon>
        <taxon>Streptomyces</taxon>
        <taxon>Streptomyces aurantiacus group</taxon>
    </lineage>
</organism>
<comment type="caution">
    <text evidence="2">The sequence shown here is derived from an EMBL/GenBank/DDBJ whole genome shotgun (WGS) entry which is preliminary data.</text>
</comment>
<dbReference type="Gene3D" id="3.40.50.1820">
    <property type="entry name" value="alpha/beta hydrolase"/>
    <property type="match status" value="1"/>
</dbReference>
<keyword evidence="2" id="KW-0378">Hydrolase</keyword>
<evidence type="ECO:0000313" key="2">
    <source>
        <dbReference type="EMBL" id="PSM42725.1"/>
    </source>
</evidence>
<protein>
    <submittedName>
        <fullName evidence="2">Alpha/beta hydrolase</fullName>
    </submittedName>
</protein>
<dbReference type="AlphaFoldDB" id="A0A2P8Q8Z5"/>
<accession>A0A2P8Q8Z5</accession>
<proteinExistence type="predicted"/>
<dbReference type="InterPro" id="IPR029058">
    <property type="entry name" value="AB_hydrolase_fold"/>
</dbReference>
<dbReference type="PRINTS" id="PR00111">
    <property type="entry name" value="ABHYDROLASE"/>
</dbReference>
<dbReference type="PANTHER" id="PTHR43194">
    <property type="entry name" value="HYDROLASE ALPHA/BETA FOLD FAMILY"/>
    <property type="match status" value="1"/>
</dbReference>
<sequence>MKEIVAPPRGRCARGPTDVRRAAVSTIAVKAARLRSGLVLPYAEAGYPEGAPVVFVHGLADSWWAFEPLLRQLPAALHGYAPTQRGHGDAERPPDGYSPDDFAADLVEFLDATGIRRAVLVGASSGGVAARLVAGSHPDRVAGLVLAGVPATLADKPPAVALGEQVKDLVDPVPRAFVEELLAGLTARPLGRGLLATIAEENLKVPARVWRETLRGLLETDLAATLKGILVPALVLWGDADGILPRADQQRILDTLYDARLVVYEGAGHALYWEEPERLVQDVAAFAAEVLADRPDGRSAPRT</sequence>
<dbReference type="InterPro" id="IPR050228">
    <property type="entry name" value="Carboxylesterase_BioH"/>
</dbReference>
<dbReference type="InterPro" id="IPR000073">
    <property type="entry name" value="AB_hydrolase_1"/>
</dbReference>
<dbReference type="GO" id="GO:0016787">
    <property type="term" value="F:hydrolase activity"/>
    <property type="evidence" value="ECO:0007669"/>
    <property type="project" value="UniProtKB-KW"/>
</dbReference>
<dbReference type="Pfam" id="PF00561">
    <property type="entry name" value="Abhydrolase_1"/>
    <property type="match status" value="1"/>
</dbReference>
<evidence type="ECO:0000259" key="1">
    <source>
        <dbReference type="Pfam" id="PF00561"/>
    </source>
</evidence>
<dbReference type="SUPFAM" id="SSF53474">
    <property type="entry name" value="alpha/beta-Hydrolases"/>
    <property type="match status" value="1"/>
</dbReference>
<feature type="domain" description="AB hydrolase-1" evidence="1">
    <location>
        <begin position="52"/>
        <end position="276"/>
    </location>
</feature>
<dbReference type="Proteomes" id="UP000240429">
    <property type="component" value="Unassembled WGS sequence"/>
</dbReference>
<dbReference type="PANTHER" id="PTHR43194:SF2">
    <property type="entry name" value="PEROXISOMAL MEMBRANE PROTEIN LPX1"/>
    <property type="match status" value="1"/>
</dbReference>
<gene>
    <name evidence="2" type="ORF">C6Y14_16255</name>
</gene>
<reference evidence="2 3" key="1">
    <citation type="submission" date="2018-03" db="EMBL/GenBank/DDBJ databases">
        <title>Streptomyces dioscori sp. nov., a novel endophytic actinobacterium isolated from bulbil of Dioscorea bulbifera L.</title>
        <authorList>
            <person name="Zhikuan W."/>
        </authorList>
    </citation>
    <scope>NUCLEOTIDE SEQUENCE [LARGE SCALE GENOMIC DNA]</scope>
    <source>
        <strain evidence="2 3">A217</strain>
    </source>
</reference>
<keyword evidence="3" id="KW-1185">Reference proteome</keyword>
<name>A0A2P8Q8Z5_9ACTN</name>
<evidence type="ECO:0000313" key="3">
    <source>
        <dbReference type="Proteomes" id="UP000240429"/>
    </source>
</evidence>